<feature type="transmembrane region" description="Helical" evidence="5">
    <location>
        <begin position="44"/>
        <end position="60"/>
    </location>
</feature>
<dbReference type="GO" id="GO:0016020">
    <property type="term" value="C:membrane"/>
    <property type="evidence" value="ECO:0007669"/>
    <property type="project" value="UniProtKB-ARBA"/>
</dbReference>
<accession>A0A410RXL3</accession>
<sequence>MSSLPPWLAQLLPIVILLGAIGLVLSRLPKVELGHTDAFRRRRFFNWFPLGLTYAFLYMGRYNVNVATSAMGAQTSNADFATIFFWGTLTYGAAFLLNGPLTDKLGGRFTILLSAGGSAVANIAMGGLVYAVLKNGWAPPGGVVAWLAFLYSVNMYFQSFGAVSIVKVNASWFHVRERGQLGGVFGILISLGLYFAFDWCRFIAEAAPVWWVFFVPAALLVGFLVLDFFVIRDTPSQTGHPDFDTADASSGETGPALTVPQLFGKLLSNRVILIILGVEFCSGFLRNAVMQWFPKYAKAIGESGGFVASNWGMLSCVAGILGGMFAGVISDRIFDSRRGPVSAVLYAGLLLGAIGAVFLLGTAGAGWSVVFMSLCVIGVHGMLSGTATMDFGGKKNAGIVVGIIDGAVYAGTAIHALVYGAILPTGDAMKDPANWKPWPLAMLPLAVVGLVLASRVWNAKPQPRAAPLPVGDVIPGALPGASSSRTGTNG</sequence>
<dbReference type="Proteomes" id="UP000288758">
    <property type="component" value="Chromosome"/>
</dbReference>
<dbReference type="AlphaFoldDB" id="A0A410RXL3"/>
<reference evidence="7 8" key="1">
    <citation type="submission" date="2018-12" db="EMBL/GenBank/DDBJ databases">
        <title>Complete Genome Sequence of the Corallopyronin A producing Myxobacterium Corallococcus coralloides B035.</title>
        <authorList>
            <person name="Bouhired S.M."/>
            <person name="Rupp O."/>
            <person name="Blom J."/>
            <person name="Schaeberle T.F."/>
            <person name="Kehraus S."/>
            <person name="Schiefer A."/>
            <person name="Pfarr K."/>
            <person name="Goesmann A."/>
            <person name="Hoerauf A."/>
            <person name="Koenig G.M."/>
        </authorList>
    </citation>
    <scope>NUCLEOTIDE SEQUENCE [LARGE SCALE GENOMIC DNA]</scope>
    <source>
        <strain evidence="7 8">B035</strain>
    </source>
</reference>
<evidence type="ECO:0000256" key="1">
    <source>
        <dbReference type="ARBA" id="ARBA00004127"/>
    </source>
</evidence>
<dbReference type="InterPro" id="IPR011701">
    <property type="entry name" value="MFS"/>
</dbReference>
<feature type="transmembrane region" description="Helical" evidence="5">
    <location>
        <begin position="397"/>
        <end position="418"/>
    </location>
</feature>
<feature type="transmembrane region" description="Helical" evidence="5">
    <location>
        <begin position="271"/>
        <end position="289"/>
    </location>
</feature>
<dbReference type="PANTHER" id="PTHR43826">
    <property type="entry name" value="GLUCOSE-6-PHOSPHATE EXCHANGER SLC37A4"/>
    <property type="match status" value="1"/>
</dbReference>
<evidence type="ECO:0000256" key="5">
    <source>
        <dbReference type="SAM" id="Phobius"/>
    </source>
</evidence>
<dbReference type="PROSITE" id="PS50850">
    <property type="entry name" value="MFS"/>
    <property type="match status" value="1"/>
</dbReference>
<proteinExistence type="predicted"/>
<dbReference type="GO" id="GO:0035435">
    <property type="term" value="P:phosphate ion transmembrane transport"/>
    <property type="evidence" value="ECO:0007669"/>
    <property type="project" value="TreeGrafter"/>
</dbReference>
<feature type="transmembrane region" description="Helical" evidence="5">
    <location>
        <begin position="178"/>
        <end position="197"/>
    </location>
</feature>
<dbReference type="InterPro" id="IPR051337">
    <property type="entry name" value="OPA_Antiporter"/>
</dbReference>
<comment type="subcellular location">
    <subcellularLocation>
        <location evidence="1">Endomembrane system</location>
        <topology evidence="1">Multi-pass membrane protein</topology>
    </subcellularLocation>
</comment>
<feature type="transmembrane region" description="Helical" evidence="5">
    <location>
        <begin position="80"/>
        <end position="97"/>
    </location>
</feature>
<dbReference type="Pfam" id="PF07690">
    <property type="entry name" value="MFS_1"/>
    <property type="match status" value="1"/>
</dbReference>
<feature type="transmembrane region" description="Helical" evidence="5">
    <location>
        <begin position="109"/>
        <end position="133"/>
    </location>
</feature>
<feature type="transmembrane region" description="Helical" evidence="5">
    <location>
        <begin position="309"/>
        <end position="329"/>
    </location>
</feature>
<dbReference type="SUPFAM" id="SSF103473">
    <property type="entry name" value="MFS general substrate transporter"/>
    <property type="match status" value="1"/>
</dbReference>
<evidence type="ECO:0000256" key="2">
    <source>
        <dbReference type="ARBA" id="ARBA00022692"/>
    </source>
</evidence>
<feature type="transmembrane region" description="Helical" evidence="5">
    <location>
        <begin position="145"/>
        <end position="166"/>
    </location>
</feature>
<feature type="domain" description="Major facilitator superfamily (MFS) profile" evidence="6">
    <location>
        <begin position="15"/>
        <end position="464"/>
    </location>
</feature>
<keyword evidence="3 5" id="KW-1133">Transmembrane helix</keyword>
<organism evidence="7 8">
    <name type="scientific">Corallococcus coralloides</name>
    <name type="common">Myxococcus coralloides</name>
    <dbReference type="NCBI Taxonomy" id="184914"/>
    <lineage>
        <taxon>Bacteria</taxon>
        <taxon>Pseudomonadati</taxon>
        <taxon>Myxococcota</taxon>
        <taxon>Myxococcia</taxon>
        <taxon>Myxococcales</taxon>
        <taxon>Cystobacterineae</taxon>
        <taxon>Myxococcaceae</taxon>
        <taxon>Corallococcus</taxon>
    </lineage>
</organism>
<evidence type="ECO:0000256" key="4">
    <source>
        <dbReference type="ARBA" id="ARBA00023136"/>
    </source>
</evidence>
<evidence type="ECO:0000256" key="3">
    <source>
        <dbReference type="ARBA" id="ARBA00022989"/>
    </source>
</evidence>
<feature type="transmembrane region" description="Helical" evidence="5">
    <location>
        <begin position="341"/>
        <end position="360"/>
    </location>
</feature>
<evidence type="ECO:0000259" key="6">
    <source>
        <dbReference type="PROSITE" id="PS50850"/>
    </source>
</evidence>
<name>A0A410RXL3_CORCK</name>
<feature type="transmembrane region" description="Helical" evidence="5">
    <location>
        <begin position="438"/>
        <end position="457"/>
    </location>
</feature>
<dbReference type="Gene3D" id="1.20.1250.20">
    <property type="entry name" value="MFS general substrate transporter like domains"/>
    <property type="match status" value="2"/>
</dbReference>
<dbReference type="InterPro" id="IPR036259">
    <property type="entry name" value="MFS_trans_sf"/>
</dbReference>
<keyword evidence="4 5" id="KW-0472">Membrane</keyword>
<keyword evidence="2 5" id="KW-0812">Transmembrane</keyword>
<evidence type="ECO:0000313" key="7">
    <source>
        <dbReference type="EMBL" id="QAT86665.1"/>
    </source>
</evidence>
<feature type="transmembrane region" description="Helical" evidence="5">
    <location>
        <begin position="209"/>
        <end position="231"/>
    </location>
</feature>
<dbReference type="InterPro" id="IPR020846">
    <property type="entry name" value="MFS_dom"/>
</dbReference>
<dbReference type="EMBL" id="CP034669">
    <property type="protein sequence ID" value="QAT86665.1"/>
    <property type="molecule type" value="Genomic_DNA"/>
</dbReference>
<dbReference type="GO" id="GO:0012505">
    <property type="term" value="C:endomembrane system"/>
    <property type="evidence" value="ECO:0007669"/>
    <property type="project" value="UniProtKB-SubCell"/>
</dbReference>
<feature type="transmembrane region" description="Helical" evidence="5">
    <location>
        <begin position="6"/>
        <end position="24"/>
    </location>
</feature>
<dbReference type="RefSeq" id="WP_128798187.1">
    <property type="nucleotide sequence ID" value="NZ_CP034669.1"/>
</dbReference>
<dbReference type="PANTHER" id="PTHR43826:SF3">
    <property type="entry name" value="GLUCOSE-6-PHOSPHATE EXCHANGER SLC37A4"/>
    <property type="match status" value="1"/>
</dbReference>
<protein>
    <submittedName>
        <fullName evidence="7">Glycerol 3-phosphate permease</fullName>
    </submittedName>
</protein>
<evidence type="ECO:0000313" key="8">
    <source>
        <dbReference type="Proteomes" id="UP000288758"/>
    </source>
</evidence>
<dbReference type="GO" id="GO:0061513">
    <property type="term" value="F:glucose 6-phosphate:phosphate antiporter activity"/>
    <property type="evidence" value="ECO:0007669"/>
    <property type="project" value="TreeGrafter"/>
</dbReference>
<feature type="transmembrane region" description="Helical" evidence="5">
    <location>
        <begin position="366"/>
        <end position="385"/>
    </location>
</feature>
<gene>
    <name evidence="7" type="primary">glp</name>
    <name evidence="7" type="ORF">EJ065_5129</name>
</gene>